<dbReference type="InterPro" id="IPR013096">
    <property type="entry name" value="Cupin_2"/>
</dbReference>
<sequence>MSDDVTVHDPAQPVALIAGDDLSDADPTPGMHRRLASHSEGMWTGTVDTQPETVSGWHHHGDHETTIYVVEGTMRLESGPNGETVIDAGPGDFIRVPKGAIHRESNPGESVSKAVLVRCGSGEPTINVEGPAAN</sequence>
<accession>A0ABY4YUW6</accession>
<evidence type="ECO:0000313" key="4">
    <source>
        <dbReference type="Proteomes" id="UP001056455"/>
    </source>
</evidence>
<organism evidence="3 4">
    <name type="scientific">Ornithinimicrobium faecis</name>
    <dbReference type="NCBI Taxonomy" id="2934158"/>
    <lineage>
        <taxon>Bacteria</taxon>
        <taxon>Bacillati</taxon>
        <taxon>Actinomycetota</taxon>
        <taxon>Actinomycetes</taxon>
        <taxon>Micrococcales</taxon>
        <taxon>Ornithinimicrobiaceae</taxon>
        <taxon>Ornithinimicrobium</taxon>
    </lineage>
</organism>
<dbReference type="Gene3D" id="2.60.120.10">
    <property type="entry name" value="Jelly Rolls"/>
    <property type="match status" value="1"/>
</dbReference>
<dbReference type="InterPro" id="IPR011051">
    <property type="entry name" value="RmlC_Cupin_sf"/>
</dbReference>
<protein>
    <submittedName>
        <fullName evidence="3">Cupin domain-containing protein</fullName>
    </submittedName>
</protein>
<proteinExistence type="predicted"/>
<dbReference type="PANTHER" id="PTHR40112:SF1">
    <property type="entry name" value="H2HPP ISOMERASE"/>
    <property type="match status" value="1"/>
</dbReference>
<dbReference type="Pfam" id="PF07883">
    <property type="entry name" value="Cupin_2"/>
    <property type="match status" value="1"/>
</dbReference>
<reference evidence="3" key="1">
    <citation type="submission" date="2022-06" db="EMBL/GenBank/DDBJ databases">
        <title>Ornithinimicrobium HY1793.</title>
        <authorList>
            <person name="Huang Y."/>
        </authorList>
    </citation>
    <scope>NUCLEOTIDE SEQUENCE</scope>
    <source>
        <strain evidence="3">HY1793</strain>
    </source>
</reference>
<evidence type="ECO:0000256" key="1">
    <source>
        <dbReference type="SAM" id="MobiDB-lite"/>
    </source>
</evidence>
<dbReference type="PANTHER" id="PTHR40112">
    <property type="entry name" value="H2HPP ISOMERASE"/>
    <property type="match status" value="1"/>
</dbReference>
<feature type="region of interest" description="Disordered" evidence="1">
    <location>
        <begin position="19"/>
        <end position="60"/>
    </location>
</feature>
<gene>
    <name evidence="3" type="ORF">NF556_01700</name>
</gene>
<evidence type="ECO:0000313" key="3">
    <source>
        <dbReference type="EMBL" id="USQ80406.1"/>
    </source>
</evidence>
<dbReference type="SUPFAM" id="SSF51182">
    <property type="entry name" value="RmlC-like cupins"/>
    <property type="match status" value="1"/>
</dbReference>
<keyword evidence="4" id="KW-1185">Reference proteome</keyword>
<dbReference type="EMBL" id="CP099489">
    <property type="protein sequence ID" value="USQ80406.1"/>
    <property type="molecule type" value="Genomic_DNA"/>
</dbReference>
<evidence type="ECO:0000259" key="2">
    <source>
        <dbReference type="Pfam" id="PF07883"/>
    </source>
</evidence>
<dbReference type="RefSeq" id="WP_252593782.1">
    <property type="nucleotide sequence ID" value="NZ_CP099489.1"/>
</dbReference>
<name>A0ABY4YUW6_9MICO</name>
<dbReference type="InterPro" id="IPR014710">
    <property type="entry name" value="RmlC-like_jellyroll"/>
</dbReference>
<dbReference type="Proteomes" id="UP001056455">
    <property type="component" value="Chromosome"/>
</dbReference>
<feature type="domain" description="Cupin type-2" evidence="2">
    <location>
        <begin position="47"/>
        <end position="115"/>
    </location>
</feature>
<dbReference type="InterPro" id="IPR052535">
    <property type="entry name" value="Bacilysin_H2HPP_isomerase"/>
</dbReference>